<sequence>MDSFKDVSPLHDPFTALKAGASKRRGQETSFAMRSLLFSTYRFSMSSEHAGISAQDACDFLQDGPTFLYANPSVLSVEADPVEAGLFQVTEKLDNPVMRATAFTSRIQVSEQGSKTVWTSEAALGVRVRSVYKVSSVGGSKEHQKEKETVKDENTGSGKGVVIIDEETDVRAPLGFMWYVRWQIDIAHKKFHKQLVEALRTKHPASASVPAPGPAPASASHPAPTAS</sequence>
<dbReference type="InParanoid" id="A0A316YU60"/>
<reference evidence="3 4" key="1">
    <citation type="journal article" date="2018" name="Mol. Biol. Evol.">
        <title>Broad Genomic Sampling Reveals a Smut Pathogenic Ancestry of the Fungal Clade Ustilaginomycotina.</title>
        <authorList>
            <person name="Kijpornyongpan T."/>
            <person name="Mondo S.J."/>
            <person name="Barry K."/>
            <person name="Sandor L."/>
            <person name="Lee J."/>
            <person name="Lipzen A."/>
            <person name="Pangilinan J."/>
            <person name="LaButti K."/>
            <person name="Hainaut M."/>
            <person name="Henrissat B."/>
            <person name="Grigoriev I.V."/>
            <person name="Spatafora J.W."/>
            <person name="Aime M.C."/>
        </authorList>
    </citation>
    <scope>NUCLEOTIDE SEQUENCE [LARGE SCALE GENOMIC DNA]</scope>
    <source>
        <strain evidence="3 4">MCA 4198</strain>
    </source>
</reference>
<evidence type="ECO:0000256" key="1">
    <source>
        <dbReference type="SAM" id="MobiDB-lite"/>
    </source>
</evidence>
<dbReference type="Pfam" id="PF23155">
    <property type="entry name" value="DUF7053"/>
    <property type="match status" value="1"/>
</dbReference>
<keyword evidence="4" id="KW-1185">Reference proteome</keyword>
<dbReference type="InterPro" id="IPR055481">
    <property type="entry name" value="DUF7053"/>
</dbReference>
<name>A0A316YU60_9BASI</name>
<proteinExistence type="predicted"/>
<dbReference type="GeneID" id="37042298"/>
<dbReference type="RefSeq" id="XP_025380308.1">
    <property type="nucleotide sequence ID" value="XM_025520382.1"/>
</dbReference>
<dbReference type="EMBL" id="KZ819634">
    <property type="protein sequence ID" value="PWN93110.1"/>
    <property type="molecule type" value="Genomic_DNA"/>
</dbReference>
<feature type="domain" description="DUF7053" evidence="2">
    <location>
        <begin position="51"/>
        <end position="199"/>
    </location>
</feature>
<gene>
    <name evidence="3" type="ORF">FA10DRAFT_263811</name>
</gene>
<feature type="region of interest" description="Disordered" evidence="1">
    <location>
        <begin position="137"/>
        <end position="157"/>
    </location>
</feature>
<evidence type="ECO:0000313" key="3">
    <source>
        <dbReference type="EMBL" id="PWN93110.1"/>
    </source>
</evidence>
<feature type="compositionally biased region" description="Basic and acidic residues" evidence="1">
    <location>
        <begin position="140"/>
        <end position="154"/>
    </location>
</feature>
<protein>
    <recommendedName>
        <fullName evidence="2">DUF7053 domain-containing protein</fullName>
    </recommendedName>
</protein>
<evidence type="ECO:0000313" key="4">
    <source>
        <dbReference type="Proteomes" id="UP000245768"/>
    </source>
</evidence>
<dbReference type="AlphaFoldDB" id="A0A316YU60"/>
<dbReference type="Proteomes" id="UP000245768">
    <property type="component" value="Unassembled WGS sequence"/>
</dbReference>
<evidence type="ECO:0000259" key="2">
    <source>
        <dbReference type="Pfam" id="PF23155"/>
    </source>
</evidence>
<feature type="region of interest" description="Disordered" evidence="1">
    <location>
        <begin position="205"/>
        <end position="227"/>
    </location>
</feature>
<organism evidence="3 4">
    <name type="scientific">Acaromyces ingoldii</name>
    <dbReference type="NCBI Taxonomy" id="215250"/>
    <lineage>
        <taxon>Eukaryota</taxon>
        <taxon>Fungi</taxon>
        <taxon>Dikarya</taxon>
        <taxon>Basidiomycota</taxon>
        <taxon>Ustilaginomycotina</taxon>
        <taxon>Exobasidiomycetes</taxon>
        <taxon>Exobasidiales</taxon>
        <taxon>Cryptobasidiaceae</taxon>
        <taxon>Acaromyces</taxon>
    </lineage>
</organism>
<accession>A0A316YU60</accession>
<dbReference type="OrthoDB" id="10423518at2759"/>